<reference evidence="1" key="3">
    <citation type="submission" date="2022-06" db="UniProtKB">
        <authorList>
            <consortium name="EnsemblPlants"/>
        </authorList>
    </citation>
    <scope>IDENTIFICATION</scope>
</reference>
<organism evidence="1 2">
    <name type="scientific">Triticum urartu</name>
    <name type="common">Red wild einkorn</name>
    <name type="synonym">Crithodium urartu</name>
    <dbReference type="NCBI Taxonomy" id="4572"/>
    <lineage>
        <taxon>Eukaryota</taxon>
        <taxon>Viridiplantae</taxon>
        <taxon>Streptophyta</taxon>
        <taxon>Embryophyta</taxon>
        <taxon>Tracheophyta</taxon>
        <taxon>Spermatophyta</taxon>
        <taxon>Magnoliopsida</taxon>
        <taxon>Liliopsida</taxon>
        <taxon>Poales</taxon>
        <taxon>Poaceae</taxon>
        <taxon>BOP clade</taxon>
        <taxon>Pooideae</taxon>
        <taxon>Triticodae</taxon>
        <taxon>Triticeae</taxon>
        <taxon>Triticinae</taxon>
        <taxon>Triticum</taxon>
    </lineage>
</organism>
<dbReference type="Gramene" id="TuG1812G0100002915.01.T02">
    <property type="protein sequence ID" value="TuG1812G0100002915.01.T02.cds327726"/>
    <property type="gene ID" value="TuG1812G0100002915.01"/>
</dbReference>
<proteinExistence type="predicted"/>
<sequence>MVCGVGHVACTAGGLRSVKIIRLRENVFLYLTLKKGLFNTLYRLCDVIYEAGESERNRTVRRYYAKAFAEQSASGSHTPCLDNPPDLTAAADEAGELVRDLGGLPAYVTGSRSSTRAIVLASDYFGQCSESPRPLSKPKERLCSYSSVRDSINESSFLQASKRQN</sequence>
<dbReference type="AlphaFoldDB" id="A0A8R7K1T7"/>
<dbReference type="Proteomes" id="UP000015106">
    <property type="component" value="Chromosome 1"/>
</dbReference>
<reference evidence="1" key="2">
    <citation type="submission" date="2018-03" db="EMBL/GenBank/DDBJ databases">
        <title>The Triticum urartu genome reveals the dynamic nature of wheat genome evolution.</title>
        <authorList>
            <person name="Ling H."/>
            <person name="Ma B."/>
            <person name="Shi X."/>
            <person name="Liu H."/>
            <person name="Dong L."/>
            <person name="Sun H."/>
            <person name="Cao Y."/>
            <person name="Gao Q."/>
            <person name="Zheng S."/>
            <person name="Li Y."/>
            <person name="Yu Y."/>
            <person name="Du H."/>
            <person name="Qi M."/>
            <person name="Li Y."/>
            <person name="Yu H."/>
            <person name="Cui Y."/>
            <person name="Wang N."/>
            <person name="Chen C."/>
            <person name="Wu H."/>
            <person name="Zhao Y."/>
            <person name="Zhang J."/>
            <person name="Li Y."/>
            <person name="Zhou W."/>
            <person name="Zhang B."/>
            <person name="Hu W."/>
            <person name="Eijk M."/>
            <person name="Tang J."/>
            <person name="Witsenboer H."/>
            <person name="Zhao S."/>
            <person name="Li Z."/>
            <person name="Zhang A."/>
            <person name="Wang D."/>
            <person name="Liang C."/>
        </authorList>
    </citation>
    <scope>NUCLEOTIDE SEQUENCE [LARGE SCALE GENOMIC DNA]</scope>
    <source>
        <strain evidence="1">cv. G1812</strain>
    </source>
</reference>
<protein>
    <submittedName>
        <fullName evidence="1">Uncharacterized protein</fullName>
    </submittedName>
</protein>
<accession>A0A8R7K1T7</accession>
<evidence type="ECO:0000313" key="1">
    <source>
        <dbReference type="EnsemblPlants" id="TuG1812G0100002915.01.T02.cds327726"/>
    </source>
</evidence>
<name>A0A8R7K1T7_TRIUA</name>
<keyword evidence="2" id="KW-1185">Reference proteome</keyword>
<evidence type="ECO:0000313" key="2">
    <source>
        <dbReference type="Proteomes" id="UP000015106"/>
    </source>
</evidence>
<dbReference type="EnsemblPlants" id="TuG1812G0100002915.01.T02">
    <property type="protein sequence ID" value="TuG1812G0100002915.01.T02.cds327726"/>
    <property type="gene ID" value="TuG1812G0100002915.01"/>
</dbReference>
<reference evidence="2" key="1">
    <citation type="journal article" date="2013" name="Nature">
        <title>Draft genome of the wheat A-genome progenitor Triticum urartu.</title>
        <authorList>
            <person name="Ling H.Q."/>
            <person name="Zhao S."/>
            <person name="Liu D."/>
            <person name="Wang J."/>
            <person name="Sun H."/>
            <person name="Zhang C."/>
            <person name="Fan H."/>
            <person name="Li D."/>
            <person name="Dong L."/>
            <person name="Tao Y."/>
            <person name="Gao C."/>
            <person name="Wu H."/>
            <person name="Li Y."/>
            <person name="Cui Y."/>
            <person name="Guo X."/>
            <person name="Zheng S."/>
            <person name="Wang B."/>
            <person name="Yu K."/>
            <person name="Liang Q."/>
            <person name="Yang W."/>
            <person name="Lou X."/>
            <person name="Chen J."/>
            <person name="Feng M."/>
            <person name="Jian J."/>
            <person name="Zhang X."/>
            <person name="Luo G."/>
            <person name="Jiang Y."/>
            <person name="Liu J."/>
            <person name="Wang Z."/>
            <person name="Sha Y."/>
            <person name="Zhang B."/>
            <person name="Wu H."/>
            <person name="Tang D."/>
            <person name="Shen Q."/>
            <person name="Xue P."/>
            <person name="Zou S."/>
            <person name="Wang X."/>
            <person name="Liu X."/>
            <person name="Wang F."/>
            <person name="Yang Y."/>
            <person name="An X."/>
            <person name="Dong Z."/>
            <person name="Zhang K."/>
            <person name="Zhang X."/>
            <person name="Luo M.C."/>
            <person name="Dvorak J."/>
            <person name="Tong Y."/>
            <person name="Wang J."/>
            <person name="Yang H."/>
            <person name="Li Z."/>
            <person name="Wang D."/>
            <person name="Zhang A."/>
            <person name="Wang J."/>
        </authorList>
    </citation>
    <scope>NUCLEOTIDE SEQUENCE</scope>
    <source>
        <strain evidence="2">cv. G1812</strain>
    </source>
</reference>